<dbReference type="InterPro" id="IPR008278">
    <property type="entry name" value="4-PPantetheinyl_Trfase_dom"/>
</dbReference>
<dbReference type="Proteomes" id="UP000245946">
    <property type="component" value="Unassembled WGS sequence"/>
</dbReference>
<dbReference type="OrthoDB" id="15433at2759"/>
<dbReference type="RefSeq" id="XP_025598348.1">
    <property type="nucleotide sequence ID" value="XM_025742286.1"/>
</dbReference>
<keyword evidence="4" id="KW-1185">Reference proteome</keyword>
<dbReference type="SUPFAM" id="SSF56214">
    <property type="entry name" value="4'-phosphopantetheinyl transferase"/>
    <property type="match status" value="1"/>
</dbReference>
<keyword evidence="1 3" id="KW-0808">Transferase</keyword>
<evidence type="ECO:0000313" key="4">
    <source>
        <dbReference type="Proteomes" id="UP000245946"/>
    </source>
</evidence>
<gene>
    <name evidence="3" type="ORF">FA09DRAFT_329706</name>
</gene>
<evidence type="ECO:0000259" key="2">
    <source>
        <dbReference type="Pfam" id="PF01648"/>
    </source>
</evidence>
<dbReference type="InterPro" id="IPR002582">
    <property type="entry name" value="ACPS"/>
</dbReference>
<evidence type="ECO:0000256" key="1">
    <source>
        <dbReference type="ARBA" id="ARBA00022679"/>
    </source>
</evidence>
<dbReference type="InterPro" id="IPR037143">
    <property type="entry name" value="4-PPantetheinyl_Trfase_dom_sf"/>
</dbReference>
<dbReference type="Gene3D" id="3.90.470.20">
    <property type="entry name" value="4'-phosphopantetheinyl transferase domain"/>
    <property type="match status" value="1"/>
</dbReference>
<sequence>MGGACLYGTGVDLLSLTRFASLLARSRASAAVSSPHARLGRSERLARRILCDEELADWQRLEARHDRVRWLACRWAAKEAAYKALSPPFQISWHDLMLRSASSGRPRLSLSASGTRGALGQFLPPGLRWHVSLSHDAGLVIAMVHLEQPGA</sequence>
<protein>
    <submittedName>
        <fullName evidence="3">4'-phosphopantetheinyl transferase</fullName>
    </submittedName>
</protein>
<dbReference type="GO" id="GO:0000287">
    <property type="term" value="F:magnesium ion binding"/>
    <property type="evidence" value="ECO:0007669"/>
    <property type="project" value="InterPro"/>
</dbReference>
<dbReference type="Pfam" id="PF01648">
    <property type="entry name" value="ACPS"/>
    <property type="match status" value="1"/>
</dbReference>
<dbReference type="GeneID" id="37269830"/>
<dbReference type="HAMAP" id="MF_00101">
    <property type="entry name" value="AcpS"/>
    <property type="match status" value="1"/>
</dbReference>
<accession>A0A316Z8Z4</accession>
<dbReference type="GO" id="GO:0006633">
    <property type="term" value="P:fatty acid biosynthetic process"/>
    <property type="evidence" value="ECO:0007669"/>
    <property type="project" value="InterPro"/>
</dbReference>
<dbReference type="GO" id="GO:0008897">
    <property type="term" value="F:holo-[acyl-carrier-protein] synthase activity"/>
    <property type="evidence" value="ECO:0007669"/>
    <property type="project" value="InterPro"/>
</dbReference>
<proteinExistence type="inferred from homology"/>
<organism evidence="3 4">
    <name type="scientific">Tilletiopsis washingtonensis</name>
    <dbReference type="NCBI Taxonomy" id="58919"/>
    <lineage>
        <taxon>Eukaryota</taxon>
        <taxon>Fungi</taxon>
        <taxon>Dikarya</taxon>
        <taxon>Basidiomycota</taxon>
        <taxon>Ustilaginomycotina</taxon>
        <taxon>Exobasidiomycetes</taxon>
        <taxon>Entylomatales</taxon>
        <taxon>Entylomatales incertae sedis</taxon>
        <taxon>Tilletiopsis</taxon>
    </lineage>
</organism>
<dbReference type="AlphaFoldDB" id="A0A316Z8Z4"/>
<evidence type="ECO:0000313" key="3">
    <source>
        <dbReference type="EMBL" id="PWN98069.1"/>
    </source>
</evidence>
<reference evidence="3 4" key="1">
    <citation type="journal article" date="2018" name="Mol. Biol. Evol.">
        <title>Broad Genomic Sampling Reveals a Smut Pathogenic Ancestry of the Fungal Clade Ustilaginomycotina.</title>
        <authorList>
            <person name="Kijpornyongpan T."/>
            <person name="Mondo S.J."/>
            <person name="Barry K."/>
            <person name="Sandor L."/>
            <person name="Lee J."/>
            <person name="Lipzen A."/>
            <person name="Pangilinan J."/>
            <person name="LaButti K."/>
            <person name="Hainaut M."/>
            <person name="Henrissat B."/>
            <person name="Grigoriev I.V."/>
            <person name="Spatafora J.W."/>
            <person name="Aime M.C."/>
        </authorList>
    </citation>
    <scope>NUCLEOTIDE SEQUENCE [LARGE SCALE GENOMIC DNA]</scope>
    <source>
        <strain evidence="3 4">MCA 4186</strain>
    </source>
</reference>
<name>A0A316Z8Z4_9BASI</name>
<dbReference type="EMBL" id="KZ819292">
    <property type="protein sequence ID" value="PWN98069.1"/>
    <property type="molecule type" value="Genomic_DNA"/>
</dbReference>
<feature type="domain" description="4'-phosphopantetheinyl transferase" evidence="2">
    <location>
        <begin position="41"/>
        <end position="122"/>
    </location>
</feature>
<dbReference type="STRING" id="58919.A0A316Z8Z4"/>